<organism evidence="2">
    <name type="scientific">Arundo donax</name>
    <name type="common">Giant reed</name>
    <name type="synonym">Donax arundinaceus</name>
    <dbReference type="NCBI Taxonomy" id="35708"/>
    <lineage>
        <taxon>Eukaryota</taxon>
        <taxon>Viridiplantae</taxon>
        <taxon>Streptophyta</taxon>
        <taxon>Embryophyta</taxon>
        <taxon>Tracheophyta</taxon>
        <taxon>Spermatophyta</taxon>
        <taxon>Magnoliopsida</taxon>
        <taxon>Liliopsida</taxon>
        <taxon>Poales</taxon>
        <taxon>Poaceae</taxon>
        <taxon>PACMAD clade</taxon>
        <taxon>Arundinoideae</taxon>
        <taxon>Arundineae</taxon>
        <taxon>Arundo</taxon>
    </lineage>
</organism>
<reference evidence="2" key="2">
    <citation type="journal article" date="2015" name="Data Brief">
        <title>Shoot transcriptome of the giant reed, Arundo donax.</title>
        <authorList>
            <person name="Barrero R.A."/>
            <person name="Guerrero F.D."/>
            <person name="Moolhuijzen P."/>
            <person name="Goolsby J.A."/>
            <person name="Tidwell J."/>
            <person name="Bellgard S.E."/>
            <person name="Bellgard M.I."/>
        </authorList>
    </citation>
    <scope>NUCLEOTIDE SEQUENCE</scope>
    <source>
        <tissue evidence="2">Shoot tissue taken approximately 20 cm above the soil surface</tissue>
    </source>
</reference>
<proteinExistence type="predicted"/>
<evidence type="ECO:0000313" key="2">
    <source>
        <dbReference type="EMBL" id="JAD28580.1"/>
    </source>
</evidence>
<protein>
    <submittedName>
        <fullName evidence="2">Uncharacterized protein</fullName>
    </submittedName>
</protein>
<name>A0A0A8YVR8_ARUDO</name>
<feature type="region of interest" description="Disordered" evidence="1">
    <location>
        <begin position="34"/>
        <end position="61"/>
    </location>
</feature>
<reference evidence="2" key="1">
    <citation type="submission" date="2014-09" db="EMBL/GenBank/DDBJ databases">
        <authorList>
            <person name="Magalhaes I.L.F."/>
            <person name="Oliveira U."/>
            <person name="Santos F.R."/>
            <person name="Vidigal T.H.D.A."/>
            <person name="Brescovit A.D."/>
            <person name="Santos A.J."/>
        </authorList>
    </citation>
    <scope>NUCLEOTIDE SEQUENCE</scope>
    <source>
        <tissue evidence="2">Shoot tissue taken approximately 20 cm above the soil surface</tissue>
    </source>
</reference>
<dbReference type="EMBL" id="GBRH01269315">
    <property type="protein sequence ID" value="JAD28580.1"/>
    <property type="molecule type" value="Transcribed_RNA"/>
</dbReference>
<feature type="compositionally biased region" description="Gly residues" evidence="1">
    <location>
        <begin position="49"/>
        <end position="61"/>
    </location>
</feature>
<sequence length="61" mass="6656">MEKELRRMDDDERRRRCSFNQRCPTLFAKARALSEEFGAGGKGRRRGGGEVGAEDGAGGGP</sequence>
<evidence type="ECO:0000256" key="1">
    <source>
        <dbReference type="SAM" id="MobiDB-lite"/>
    </source>
</evidence>
<dbReference type="AlphaFoldDB" id="A0A0A8YVR8"/>
<accession>A0A0A8YVR8</accession>